<dbReference type="EMBL" id="DXBG01000206">
    <property type="protein sequence ID" value="HIZ66027.1"/>
    <property type="molecule type" value="Genomic_DNA"/>
</dbReference>
<reference evidence="1" key="1">
    <citation type="journal article" date="2021" name="PeerJ">
        <title>Extensive microbial diversity within the chicken gut microbiome revealed by metagenomics and culture.</title>
        <authorList>
            <person name="Gilroy R."/>
            <person name="Ravi A."/>
            <person name="Getino M."/>
            <person name="Pursley I."/>
            <person name="Horton D.L."/>
            <person name="Alikhan N.F."/>
            <person name="Baker D."/>
            <person name="Gharbi K."/>
            <person name="Hall N."/>
            <person name="Watson M."/>
            <person name="Adriaenssens E.M."/>
            <person name="Foster-Nyarko E."/>
            <person name="Jarju S."/>
            <person name="Secka A."/>
            <person name="Antonio M."/>
            <person name="Oren A."/>
            <person name="Chaudhuri R.R."/>
            <person name="La Ragione R."/>
            <person name="Hildebrand F."/>
            <person name="Pallen M.J."/>
        </authorList>
    </citation>
    <scope>NUCLEOTIDE SEQUENCE</scope>
    <source>
        <strain evidence="1">1068</strain>
    </source>
</reference>
<comment type="caution">
    <text evidence="1">The sequence shown here is derived from an EMBL/GenBank/DDBJ whole genome shotgun (WGS) entry which is preliminary data.</text>
</comment>
<protein>
    <submittedName>
        <fullName evidence="1">Stage III sporulation protein AG</fullName>
    </submittedName>
</protein>
<dbReference type="AlphaFoldDB" id="A0A9D2FSU5"/>
<accession>A0A9D2FSU5</accession>
<reference evidence="1" key="2">
    <citation type="submission" date="2021-04" db="EMBL/GenBank/DDBJ databases">
        <authorList>
            <person name="Gilroy R."/>
        </authorList>
    </citation>
    <scope>NUCLEOTIDE SEQUENCE</scope>
    <source>
        <strain evidence="1">1068</strain>
    </source>
</reference>
<name>A0A9D2FSU5_9FIRM</name>
<gene>
    <name evidence="1" type="ORF">H9809_09055</name>
</gene>
<dbReference type="Proteomes" id="UP000824056">
    <property type="component" value="Unassembled WGS sequence"/>
</dbReference>
<evidence type="ECO:0000313" key="1">
    <source>
        <dbReference type="EMBL" id="HIZ66027.1"/>
    </source>
</evidence>
<organism evidence="1 2">
    <name type="scientific">Candidatus Blautia pullicola</name>
    <dbReference type="NCBI Taxonomy" id="2838498"/>
    <lineage>
        <taxon>Bacteria</taxon>
        <taxon>Bacillati</taxon>
        <taxon>Bacillota</taxon>
        <taxon>Clostridia</taxon>
        <taxon>Lachnospirales</taxon>
        <taxon>Lachnospiraceae</taxon>
        <taxon>Blautia</taxon>
    </lineage>
</organism>
<proteinExistence type="predicted"/>
<evidence type="ECO:0000313" key="2">
    <source>
        <dbReference type="Proteomes" id="UP000824056"/>
    </source>
</evidence>
<sequence>MKPLEKVLKKENLAVLLLAGLLLLIIALPVKNSGQEEEEKTTAVSEETSFRDWQSIMEEKLKLALEQVEGIGKTQVFLTCEGTETKVVEKDESQTVYEKDAKGNQSPYVASEVYPKVIGVVVVAQGGDNPVVIQNIQEACQVLFQVEAHKIKVMKMN</sequence>